<feature type="compositionally biased region" description="Acidic residues" evidence="1">
    <location>
        <begin position="13"/>
        <end position="23"/>
    </location>
</feature>
<dbReference type="EMBL" id="MNCJ02000317">
    <property type="protein sequence ID" value="KAF5817070.1"/>
    <property type="molecule type" value="Genomic_DNA"/>
</dbReference>
<comment type="caution">
    <text evidence="2">The sequence shown here is derived from an EMBL/GenBank/DDBJ whole genome shotgun (WGS) entry which is preliminary data.</text>
</comment>
<name>A0A9K3NYU1_HELAN</name>
<evidence type="ECO:0000256" key="1">
    <source>
        <dbReference type="SAM" id="MobiDB-lite"/>
    </source>
</evidence>
<dbReference type="Proteomes" id="UP000215914">
    <property type="component" value="Unassembled WGS sequence"/>
</dbReference>
<keyword evidence="3" id="KW-1185">Reference proteome</keyword>
<reference evidence="2" key="1">
    <citation type="journal article" date="2017" name="Nature">
        <title>The sunflower genome provides insights into oil metabolism, flowering and Asterid evolution.</title>
        <authorList>
            <person name="Badouin H."/>
            <person name="Gouzy J."/>
            <person name="Grassa C.J."/>
            <person name="Murat F."/>
            <person name="Staton S.E."/>
            <person name="Cottret L."/>
            <person name="Lelandais-Briere C."/>
            <person name="Owens G.L."/>
            <person name="Carrere S."/>
            <person name="Mayjonade B."/>
            <person name="Legrand L."/>
            <person name="Gill N."/>
            <person name="Kane N.C."/>
            <person name="Bowers J.E."/>
            <person name="Hubner S."/>
            <person name="Bellec A."/>
            <person name="Berard A."/>
            <person name="Berges H."/>
            <person name="Blanchet N."/>
            <person name="Boniface M.C."/>
            <person name="Brunel D."/>
            <person name="Catrice O."/>
            <person name="Chaidir N."/>
            <person name="Claudel C."/>
            <person name="Donnadieu C."/>
            <person name="Faraut T."/>
            <person name="Fievet G."/>
            <person name="Helmstetter N."/>
            <person name="King M."/>
            <person name="Knapp S.J."/>
            <person name="Lai Z."/>
            <person name="Le Paslier M.C."/>
            <person name="Lippi Y."/>
            <person name="Lorenzon L."/>
            <person name="Mandel J.R."/>
            <person name="Marage G."/>
            <person name="Marchand G."/>
            <person name="Marquand E."/>
            <person name="Bret-Mestries E."/>
            <person name="Morien E."/>
            <person name="Nambeesan S."/>
            <person name="Nguyen T."/>
            <person name="Pegot-Espagnet P."/>
            <person name="Pouilly N."/>
            <person name="Raftis F."/>
            <person name="Sallet E."/>
            <person name="Schiex T."/>
            <person name="Thomas J."/>
            <person name="Vandecasteele C."/>
            <person name="Vares D."/>
            <person name="Vear F."/>
            <person name="Vautrin S."/>
            <person name="Crespi M."/>
            <person name="Mangin B."/>
            <person name="Burke J.M."/>
            <person name="Salse J."/>
            <person name="Munos S."/>
            <person name="Vincourt P."/>
            <person name="Rieseberg L.H."/>
            <person name="Langlade N.B."/>
        </authorList>
    </citation>
    <scope>NUCLEOTIDE SEQUENCE</scope>
    <source>
        <tissue evidence="2">Leaves</tissue>
    </source>
</reference>
<accession>A0A9K3NYU1</accession>
<feature type="region of interest" description="Disordered" evidence="1">
    <location>
        <begin position="1"/>
        <end position="42"/>
    </location>
</feature>
<dbReference type="AlphaFoldDB" id="A0A9K3NYU1"/>
<sequence>MVKRCSGASPPSESEESEASSESDDYKDQAIHVSLHTEYNKI</sequence>
<evidence type="ECO:0000313" key="2">
    <source>
        <dbReference type="EMBL" id="KAF5817070.1"/>
    </source>
</evidence>
<proteinExistence type="predicted"/>
<organism evidence="2 3">
    <name type="scientific">Helianthus annuus</name>
    <name type="common">Common sunflower</name>
    <dbReference type="NCBI Taxonomy" id="4232"/>
    <lineage>
        <taxon>Eukaryota</taxon>
        <taxon>Viridiplantae</taxon>
        <taxon>Streptophyta</taxon>
        <taxon>Embryophyta</taxon>
        <taxon>Tracheophyta</taxon>
        <taxon>Spermatophyta</taxon>
        <taxon>Magnoliopsida</taxon>
        <taxon>eudicotyledons</taxon>
        <taxon>Gunneridae</taxon>
        <taxon>Pentapetalae</taxon>
        <taxon>asterids</taxon>
        <taxon>campanulids</taxon>
        <taxon>Asterales</taxon>
        <taxon>Asteraceae</taxon>
        <taxon>Asteroideae</taxon>
        <taxon>Heliantheae alliance</taxon>
        <taxon>Heliantheae</taxon>
        <taxon>Helianthus</taxon>
    </lineage>
</organism>
<evidence type="ECO:0000313" key="3">
    <source>
        <dbReference type="Proteomes" id="UP000215914"/>
    </source>
</evidence>
<protein>
    <submittedName>
        <fullName evidence="2">Uncharacterized protein</fullName>
    </submittedName>
</protein>
<dbReference type="Gramene" id="mRNA:HanXRQr2_Chr02g0048751">
    <property type="protein sequence ID" value="mRNA:HanXRQr2_Chr02g0048751"/>
    <property type="gene ID" value="HanXRQr2_Chr02g0048751"/>
</dbReference>
<reference evidence="2" key="2">
    <citation type="submission" date="2020-06" db="EMBL/GenBank/DDBJ databases">
        <title>Helianthus annuus Genome sequencing and assembly Release 2.</title>
        <authorList>
            <person name="Gouzy J."/>
            <person name="Langlade N."/>
            <person name="Munos S."/>
        </authorList>
    </citation>
    <scope>NUCLEOTIDE SEQUENCE</scope>
    <source>
        <tissue evidence="2">Leaves</tissue>
    </source>
</reference>
<gene>
    <name evidence="2" type="ORF">HanXRQr2_Chr02g0048751</name>
</gene>